<organism evidence="1">
    <name type="scientific">Candidatus Berkiella aquae</name>
    <dbReference type="NCBI Taxonomy" id="295108"/>
    <lineage>
        <taxon>Bacteria</taxon>
        <taxon>Pseudomonadati</taxon>
        <taxon>Pseudomonadota</taxon>
        <taxon>Gammaproteobacteria</taxon>
        <taxon>Candidatus Berkiellales</taxon>
        <taxon>Candidatus Berkiellaceae</taxon>
        <taxon>Candidatus Berkiella</taxon>
    </lineage>
</organism>
<dbReference type="AlphaFoldDB" id="A0A0Q9YIT2"/>
<reference evidence="2" key="2">
    <citation type="journal article" date="2016" name="Genome Announc.">
        <title>Draft Genome Sequences of Two Novel Amoeba-Resistant Intranuclear Bacteria, 'Candidatus Berkiella cookevillensis' and 'Candidatus Berkiella aquae'.</title>
        <authorList>
            <person name="Mehari Y.T."/>
            <person name="Arivett B.A."/>
            <person name="Farone A.L."/>
            <person name="Gunderson J.H."/>
            <person name="Farone M.B."/>
        </authorList>
    </citation>
    <scope>NUCLEOTIDE SEQUENCE</scope>
    <source>
        <strain evidence="2">HT99</strain>
    </source>
</reference>
<protein>
    <recommendedName>
        <fullName evidence="4">GTPase</fullName>
    </recommendedName>
</protein>
<gene>
    <name evidence="2" type="ORF">HT99x_001820</name>
    <name evidence="1" type="ORF">HT99x_02281</name>
</gene>
<comment type="caution">
    <text evidence="1">The sequence shown here is derived from an EMBL/GenBank/DDBJ whole genome shotgun (WGS) entry which is preliminary data.</text>
</comment>
<dbReference type="EMBL" id="LKAJ01000010">
    <property type="protein sequence ID" value="KRG20550.1"/>
    <property type="molecule type" value="Genomic_DNA"/>
</dbReference>
<keyword evidence="3" id="KW-1185">Reference proteome</keyword>
<sequence length="551" mass="63881">MEFIKSRDGLIFPVQKENHVPQHNFNLTDVDTWRRQLPLSNLASSAQALYLFLQDLHQTPLKTRERFTLISHLRPTLSYLGEVLAKLHAEREVLSAKQQLIANLVNALYFEMLNEYKIIINQSSNSLFFKKKILIASLYNAMICCEKMLFDAYKQHREPPPGIWNELHTLYLLAQKKRIHNKALNKWIEWQTRFKTLDDLYKNCLLFVISNPYRLAKSEISNLIYALEVWAPLLVLKPLNENSSGLYILDMELDTPPLYSALHPNPSSNSFILILDKITLRLEKLLLDKTIPNENKTSHYFLDAEQMLPQTFIESILSTWQYVKGRTQQRDKMHGIIPVCLGISACHWFISEHHLASEGMSETLYDLEVIDLSEDQQEQSSQSYRNYHCELIDQSEGGYCLQWSEEIPPQLQCGEIIAVQKESADQKKTWIIGTIRWLRHEKDNTILFGVKILSQQILAVHAFFEETQHPTPTLLLAEEPLHSKPKTLITPLLPFKSGQEISIAFEHKIYPTLLQKNYSLSPCYQQFGVEFLLEQLLFAQPSEPTHANPLL</sequence>
<dbReference type="RefSeq" id="WP_075066906.1">
    <property type="nucleotide sequence ID" value="NZ_LKAJ02000001.1"/>
</dbReference>
<accession>A0A0Q9YIT2</accession>
<evidence type="ECO:0000313" key="1">
    <source>
        <dbReference type="EMBL" id="KRG20550.1"/>
    </source>
</evidence>
<dbReference type="STRING" id="295108.HT99x_02281"/>
<proteinExistence type="predicted"/>
<evidence type="ECO:0008006" key="4">
    <source>
        <dbReference type="Google" id="ProtNLM"/>
    </source>
</evidence>
<dbReference type="EMBL" id="LKAJ02000001">
    <property type="protein sequence ID" value="MCS5710159.1"/>
    <property type="molecule type" value="Genomic_DNA"/>
</dbReference>
<evidence type="ECO:0000313" key="2">
    <source>
        <dbReference type="EMBL" id="MCS5710159.1"/>
    </source>
</evidence>
<name>A0A0Q9YIT2_9GAMM</name>
<reference evidence="1" key="1">
    <citation type="submission" date="2015-09" db="EMBL/GenBank/DDBJ databases">
        <title>Draft Genome Sequences of Two Novel Amoeba-resistant Intranuclear Bacteria, Candidatus Berkiella cookevillensis and Candidatus Berkiella aquae.</title>
        <authorList>
            <person name="Mehari Y.T."/>
            <person name="Arivett B.A."/>
            <person name="Farone A.L."/>
            <person name="Gunderson J.H."/>
            <person name="Farone M.B."/>
        </authorList>
    </citation>
    <scope>NUCLEOTIDE SEQUENCE [LARGE SCALE GENOMIC DNA]</scope>
    <source>
        <strain evidence="1">HT99</strain>
    </source>
</reference>
<reference evidence="2" key="3">
    <citation type="submission" date="2021-06" db="EMBL/GenBank/DDBJ databases">
        <title>Genomic Description and Analysis of Intracellular Bacteria, Candidatus Berkiella cookevillensis and Candidatus Berkiella aquae.</title>
        <authorList>
            <person name="Kidane D.T."/>
            <person name="Mehari Y.T."/>
            <person name="Rice F.C."/>
            <person name="Arivett B.A."/>
            <person name="Farone A.L."/>
            <person name="Berk S.G."/>
            <person name="Farone M.B."/>
        </authorList>
    </citation>
    <scope>NUCLEOTIDE SEQUENCE</scope>
    <source>
        <strain evidence="2">HT99</strain>
    </source>
</reference>
<evidence type="ECO:0000313" key="3">
    <source>
        <dbReference type="Proteomes" id="UP000051497"/>
    </source>
</evidence>
<dbReference type="OrthoDB" id="5724405at2"/>
<dbReference type="Proteomes" id="UP000051497">
    <property type="component" value="Unassembled WGS sequence"/>
</dbReference>